<dbReference type="EMBL" id="LCBC01000001">
    <property type="protein sequence ID" value="KKS05086.1"/>
    <property type="molecule type" value="Genomic_DNA"/>
</dbReference>
<evidence type="ECO:0000313" key="1">
    <source>
        <dbReference type="EMBL" id="KKS05086.1"/>
    </source>
</evidence>
<dbReference type="AlphaFoldDB" id="A0A0G0Y6M6"/>
<proteinExistence type="predicted"/>
<gene>
    <name evidence="1" type="ORF">UU56_C0001G0053</name>
</gene>
<evidence type="ECO:0000313" key="2">
    <source>
        <dbReference type="Proteomes" id="UP000034493"/>
    </source>
</evidence>
<organism evidence="1 2">
    <name type="scientific">Candidatus Curtissbacteria bacterium GW2011_GWA2_41_24</name>
    <dbReference type="NCBI Taxonomy" id="1618411"/>
    <lineage>
        <taxon>Bacteria</taxon>
        <taxon>Candidatus Curtissiibacteriota</taxon>
    </lineage>
</organism>
<name>A0A0G0Y6M6_9BACT</name>
<dbReference type="Proteomes" id="UP000034493">
    <property type="component" value="Unassembled WGS sequence"/>
</dbReference>
<reference evidence="1 2" key="1">
    <citation type="journal article" date="2015" name="Nature">
        <title>rRNA introns, odd ribosomes, and small enigmatic genomes across a large radiation of phyla.</title>
        <authorList>
            <person name="Brown C.T."/>
            <person name="Hug L.A."/>
            <person name="Thomas B.C."/>
            <person name="Sharon I."/>
            <person name="Castelle C.J."/>
            <person name="Singh A."/>
            <person name="Wilkins M.J."/>
            <person name="Williams K.H."/>
            <person name="Banfield J.F."/>
        </authorList>
    </citation>
    <scope>NUCLEOTIDE SEQUENCE [LARGE SCALE GENOMIC DNA]</scope>
</reference>
<sequence length="89" mass="10165">MFNTQAVMTSKTNKQWYSYKDMGSYYKLVNGVLMVAYSNPDGSISKVDGQVNSGEVDFELLEGEYADNNKKIKITDRLKEIVQELQNKD</sequence>
<accession>A0A0G0Y6M6</accession>
<protein>
    <submittedName>
        <fullName evidence="1">Uncharacterized protein</fullName>
    </submittedName>
</protein>
<comment type="caution">
    <text evidence="1">The sequence shown here is derived from an EMBL/GenBank/DDBJ whole genome shotgun (WGS) entry which is preliminary data.</text>
</comment>